<evidence type="ECO:0000313" key="4">
    <source>
        <dbReference type="EMBL" id="KAH7119878.1"/>
    </source>
</evidence>
<evidence type="ECO:0000259" key="3">
    <source>
        <dbReference type="Pfam" id="PF20163"/>
    </source>
</evidence>
<keyword evidence="2" id="KW-1133">Transmembrane helix</keyword>
<dbReference type="EMBL" id="JAGMWT010000011">
    <property type="protein sequence ID" value="KAH7119878.1"/>
    <property type="molecule type" value="Genomic_DNA"/>
</dbReference>
<proteinExistence type="predicted"/>
<dbReference type="AlphaFoldDB" id="A0A9P9DIJ0"/>
<feature type="region of interest" description="Disordered" evidence="1">
    <location>
        <begin position="1"/>
        <end position="56"/>
    </location>
</feature>
<feature type="transmembrane region" description="Helical" evidence="2">
    <location>
        <begin position="397"/>
        <end position="416"/>
    </location>
</feature>
<feature type="transmembrane region" description="Helical" evidence="2">
    <location>
        <begin position="230"/>
        <end position="247"/>
    </location>
</feature>
<keyword evidence="2" id="KW-0812">Transmembrane</keyword>
<gene>
    <name evidence="4" type="ORF">B0J11DRAFT_439584</name>
</gene>
<sequence length="505" mass="57002">MPSTTPTGLSHDIPLLPISSPSSPPTAFATATSRQSSPYPGSAQSHPSRKAATDEYRTISLSRRSSAASSISVASSQDPDQAKRPIKRVFENINNAVRRIETSTTGRLRQSRFYGWRMGLLFGTCMSTFVLCCNVAIVIIGAVIHSGYRQGDHIADLMYGRAPIISRWSTVLHLLINVASTVLLGASNYTMQVLCSPTRLDINKAHTTSNWLDVGLLSFRNLRAIPRKRAALSLILAFSSIPLHLFYNAAIFQIATFNEYSISIVGYMSPEFFKLNTTSPDDLWRFTDNRHWKRTYDTEYVSEHGDLFLVVDEAAFPITSSHNSLNMSEYWPIEIQKGQQATIRNVTKKSNDWISFEAFAKNAQKEFTSSYPTSVHVEKAFAKVVQPQSRIQISLDFMIVVIVFNALKLAIMVWVLTTDKNDYLVTLGDAVSSFLERPDPITRRQCMLDKENMLVKIGQFPYHVKGEEEIVRRRFDERSPGKWLPQTQRYFASLGKDRQMIFAIL</sequence>
<feature type="compositionally biased region" description="Polar residues" evidence="1">
    <location>
        <begin position="29"/>
        <end position="46"/>
    </location>
</feature>
<dbReference type="OrthoDB" id="5429634at2759"/>
<keyword evidence="5" id="KW-1185">Reference proteome</keyword>
<evidence type="ECO:0000313" key="5">
    <source>
        <dbReference type="Proteomes" id="UP000700596"/>
    </source>
</evidence>
<dbReference type="Pfam" id="PF20163">
    <property type="entry name" value="DUF6536"/>
    <property type="match status" value="1"/>
</dbReference>
<organism evidence="4 5">
    <name type="scientific">Dendryphion nanum</name>
    <dbReference type="NCBI Taxonomy" id="256645"/>
    <lineage>
        <taxon>Eukaryota</taxon>
        <taxon>Fungi</taxon>
        <taxon>Dikarya</taxon>
        <taxon>Ascomycota</taxon>
        <taxon>Pezizomycotina</taxon>
        <taxon>Dothideomycetes</taxon>
        <taxon>Pleosporomycetidae</taxon>
        <taxon>Pleosporales</taxon>
        <taxon>Torulaceae</taxon>
        <taxon>Dendryphion</taxon>
    </lineage>
</organism>
<keyword evidence="2" id="KW-0472">Membrane</keyword>
<dbReference type="PANTHER" id="PTHR35395:SF1">
    <property type="entry name" value="DUF6536 DOMAIN-CONTAINING PROTEIN"/>
    <property type="match status" value="1"/>
</dbReference>
<protein>
    <recommendedName>
        <fullName evidence="3">DUF6536 domain-containing protein</fullName>
    </recommendedName>
</protein>
<evidence type="ECO:0000256" key="1">
    <source>
        <dbReference type="SAM" id="MobiDB-lite"/>
    </source>
</evidence>
<dbReference type="Proteomes" id="UP000700596">
    <property type="component" value="Unassembled WGS sequence"/>
</dbReference>
<feature type="transmembrane region" description="Helical" evidence="2">
    <location>
        <begin position="119"/>
        <end position="144"/>
    </location>
</feature>
<evidence type="ECO:0000256" key="2">
    <source>
        <dbReference type="SAM" id="Phobius"/>
    </source>
</evidence>
<feature type="transmembrane region" description="Helical" evidence="2">
    <location>
        <begin position="164"/>
        <end position="186"/>
    </location>
</feature>
<feature type="domain" description="DUF6536" evidence="3">
    <location>
        <begin position="116"/>
        <end position="265"/>
    </location>
</feature>
<reference evidence="4" key="1">
    <citation type="journal article" date="2021" name="Nat. Commun.">
        <title>Genetic determinants of endophytism in the Arabidopsis root mycobiome.</title>
        <authorList>
            <person name="Mesny F."/>
            <person name="Miyauchi S."/>
            <person name="Thiergart T."/>
            <person name="Pickel B."/>
            <person name="Atanasova L."/>
            <person name="Karlsson M."/>
            <person name="Huettel B."/>
            <person name="Barry K.W."/>
            <person name="Haridas S."/>
            <person name="Chen C."/>
            <person name="Bauer D."/>
            <person name="Andreopoulos W."/>
            <person name="Pangilinan J."/>
            <person name="LaButti K."/>
            <person name="Riley R."/>
            <person name="Lipzen A."/>
            <person name="Clum A."/>
            <person name="Drula E."/>
            <person name="Henrissat B."/>
            <person name="Kohler A."/>
            <person name="Grigoriev I.V."/>
            <person name="Martin F.M."/>
            <person name="Hacquard S."/>
        </authorList>
    </citation>
    <scope>NUCLEOTIDE SEQUENCE</scope>
    <source>
        <strain evidence="4">MPI-CAGE-CH-0243</strain>
    </source>
</reference>
<dbReference type="PANTHER" id="PTHR35395">
    <property type="entry name" value="DUF6536 DOMAIN-CONTAINING PROTEIN"/>
    <property type="match status" value="1"/>
</dbReference>
<comment type="caution">
    <text evidence="4">The sequence shown here is derived from an EMBL/GenBank/DDBJ whole genome shotgun (WGS) entry which is preliminary data.</text>
</comment>
<dbReference type="InterPro" id="IPR046623">
    <property type="entry name" value="DUF6536"/>
</dbReference>
<accession>A0A9P9DIJ0</accession>
<name>A0A9P9DIJ0_9PLEO</name>